<name>A0A1F5YQ04_9BACT</name>
<reference evidence="1 2" key="1">
    <citation type="journal article" date="2016" name="Nat. Commun.">
        <title>Thousands of microbial genomes shed light on interconnected biogeochemical processes in an aquifer system.</title>
        <authorList>
            <person name="Anantharaman K."/>
            <person name="Brown C.T."/>
            <person name="Hug L.A."/>
            <person name="Sharon I."/>
            <person name="Castelle C.J."/>
            <person name="Probst A.J."/>
            <person name="Thomas B.C."/>
            <person name="Singh A."/>
            <person name="Wilkins M.J."/>
            <person name="Karaoz U."/>
            <person name="Brodie E.L."/>
            <person name="Williams K.H."/>
            <person name="Hubbard S.S."/>
            <person name="Banfield J.F."/>
        </authorList>
    </citation>
    <scope>NUCLEOTIDE SEQUENCE [LARGE SCALE GENOMIC DNA]</scope>
</reference>
<gene>
    <name evidence="1" type="ORF">A2W14_01330</name>
</gene>
<evidence type="ECO:0000313" key="1">
    <source>
        <dbReference type="EMBL" id="OGG02206.1"/>
    </source>
</evidence>
<organism evidence="1 2">
    <name type="scientific">Candidatus Gottesmanbacteria bacterium RBG_16_37_8</name>
    <dbReference type="NCBI Taxonomy" id="1798371"/>
    <lineage>
        <taxon>Bacteria</taxon>
        <taxon>Candidatus Gottesmaniibacteriota</taxon>
    </lineage>
</organism>
<accession>A0A1F5YQ04</accession>
<dbReference type="EMBL" id="MFJA01000071">
    <property type="protein sequence ID" value="OGG02206.1"/>
    <property type="molecule type" value="Genomic_DNA"/>
</dbReference>
<dbReference type="Proteomes" id="UP000176665">
    <property type="component" value="Unassembled WGS sequence"/>
</dbReference>
<comment type="caution">
    <text evidence="1">The sequence shown here is derived from an EMBL/GenBank/DDBJ whole genome shotgun (WGS) entry which is preliminary data.</text>
</comment>
<sequence length="155" mass="18678">MLTSLNKSSGNQHIAAEDELIHQAHVSKDTILDEFRQTLARLNAKLPPEKRNKLYSDRYWPDPHSDLWELRDRIADIVNQLEENHYVKAIDYYKEQMNWLKHRINTFDRGWSPFLSAFEDVTIPKSNGFNNKLLRQRWNFSWKSQHQRWGELFPR</sequence>
<dbReference type="AlphaFoldDB" id="A0A1F5YQ04"/>
<protein>
    <submittedName>
        <fullName evidence="1">Uncharacterized protein</fullName>
    </submittedName>
</protein>
<proteinExistence type="predicted"/>
<evidence type="ECO:0000313" key="2">
    <source>
        <dbReference type="Proteomes" id="UP000176665"/>
    </source>
</evidence>